<dbReference type="EMBL" id="JAVDQD010000002">
    <property type="protein sequence ID" value="MDR6238944.1"/>
    <property type="molecule type" value="Genomic_DNA"/>
</dbReference>
<gene>
    <name evidence="3" type="ORF">HNQ88_001981</name>
</gene>
<protein>
    <submittedName>
        <fullName evidence="3">Methionyl-tRNA formyltransferase</fullName>
    </submittedName>
</protein>
<dbReference type="PANTHER" id="PTHR11138">
    <property type="entry name" value="METHIONYL-TRNA FORMYLTRANSFERASE"/>
    <property type="match status" value="1"/>
</dbReference>
<dbReference type="PANTHER" id="PTHR11138:SF5">
    <property type="entry name" value="METHIONYL-TRNA FORMYLTRANSFERASE, MITOCHONDRIAL"/>
    <property type="match status" value="1"/>
</dbReference>
<dbReference type="Pfam" id="PF00551">
    <property type="entry name" value="Formyl_trans_N"/>
    <property type="match status" value="1"/>
</dbReference>
<dbReference type="AlphaFoldDB" id="A0AAE4BQC3"/>
<evidence type="ECO:0000313" key="4">
    <source>
        <dbReference type="Proteomes" id="UP001185092"/>
    </source>
</evidence>
<evidence type="ECO:0000313" key="3">
    <source>
        <dbReference type="EMBL" id="MDR6238944.1"/>
    </source>
</evidence>
<dbReference type="SUPFAM" id="SSF53328">
    <property type="entry name" value="Formyltransferase"/>
    <property type="match status" value="1"/>
</dbReference>
<dbReference type="InterPro" id="IPR002376">
    <property type="entry name" value="Formyl_transf_N"/>
</dbReference>
<sequence length="315" mass="35499">MKIILFTNGIWGMPVVEKLHKEGVLGGVVLPSGVDNSALCNYLEILEVQWFELENKDQENELTPWINGKNASLALVFCFPYKIDKQVFESFSEGIYNMHFGDLPKYAGPDPLFWVLKNGESKVHIVVHRMNQYFDSGEVVYSQELQIIPGETYGLLGSRLSMFSSNLINQVIETIKKDHYENTESVPVAQLPRPTEEDLCIQWESQTADQIESLINAANPKYNGAATMFRGVKVRIIEVSPIDNNELIFMDAGSIVRADPQMGVFVVCKDKKILRINVIQMPEGVFSGLKFAALGIQAQERFTSIPVESFEEELI</sequence>
<dbReference type="Proteomes" id="UP001185092">
    <property type="component" value="Unassembled WGS sequence"/>
</dbReference>
<evidence type="ECO:0000259" key="2">
    <source>
        <dbReference type="Pfam" id="PF02911"/>
    </source>
</evidence>
<dbReference type="InterPro" id="IPR036477">
    <property type="entry name" value="Formyl_transf_N_sf"/>
</dbReference>
<evidence type="ECO:0000259" key="1">
    <source>
        <dbReference type="Pfam" id="PF00551"/>
    </source>
</evidence>
<dbReference type="SUPFAM" id="SSF50486">
    <property type="entry name" value="FMT C-terminal domain-like"/>
    <property type="match status" value="1"/>
</dbReference>
<feature type="domain" description="Formyl transferase C-terminal" evidence="2">
    <location>
        <begin position="195"/>
        <end position="283"/>
    </location>
</feature>
<proteinExistence type="predicted"/>
<accession>A0AAE4BQC3</accession>
<dbReference type="GO" id="GO:0004479">
    <property type="term" value="F:methionyl-tRNA formyltransferase activity"/>
    <property type="evidence" value="ECO:0007669"/>
    <property type="project" value="TreeGrafter"/>
</dbReference>
<dbReference type="InterPro" id="IPR011034">
    <property type="entry name" value="Formyl_transferase-like_C_sf"/>
</dbReference>
<comment type="caution">
    <text evidence="3">The sequence shown here is derived from an EMBL/GenBank/DDBJ whole genome shotgun (WGS) entry which is preliminary data.</text>
</comment>
<name>A0AAE4BQC3_9BACT</name>
<dbReference type="RefSeq" id="WP_309938449.1">
    <property type="nucleotide sequence ID" value="NZ_AP025305.1"/>
</dbReference>
<dbReference type="Pfam" id="PF02911">
    <property type="entry name" value="Formyl_trans_C"/>
    <property type="match status" value="1"/>
</dbReference>
<organism evidence="3 4">
    <name type="scientific">Aureibacter tunicatorum</name>
    <dbReference type="NCBI Taxonomy" id="866807"/>
    <lineage>
        <taxon>Bacteria</taxon>
        <taxon>Pseudomonadati</taxon>
        <taxon>Bacteroidota</taxon>
        <taxon>Cytophagia</taxon>
        <taxon>Cytophagales</taxon>
        <taxon>Persicobacteraceae</taxon>
        <taxon>Aureibacter</taxon>
    </lineage>
</organism>
<dbReference type="Gene3D" id="3.40.50.12230">
    <property type="match status" value="1"/>
</dbReference>
<dbReference type="InterPro" id="IPR005793">
    <property type="entry name" value="Formyl_trans_C"/>
</dbReference>
<feature type="domain" description="Formyl transferase N-terminal" evidence="1">
    <location>
        <begin position="56"/>
        <end position="172"/>
    </location>
</feature>
<keyword evidence="4" id="KW-1185">Reference proteome</keyword>
<reference evidence="3" key="1">
    <citation type="submission" date="2023-07" db="EMBL/GenBank/DDBJ databases">
        <title>Genomic Encyclopedia of Type Strains, Phase IV (KMG-IV): sequencing the most valuable type-strain genomes for metagenomic binning, comparative biology and taxonomic classification.</title>
        <authorList>
            <person name="Goeker M."/>
        </authorList>
    </citation>
    <scope>NUCLEOTIDE SEQUENCE</scope>
    <source>
        <strain evidence="3">DSM 26174</strain>
    </source>
</reference>